<dbReference type="PANTHER" id="PTHR43630:SF2">
    <property type="entry name" value="GLYCOSYLTRANSFERASE"/>
    <property type="match status" value="1"/>
</dbReference>
<dbReference type="STRING" id="504487.JCM19538_1314"/>
<keyword evidence="6" id="KW-1185">Reference proteome</keyword>
<proteinExistence type="inferred from homology"/>
<dbReference type="PANTHER" id="PTHR43630">
    <property type="entry name" value="POLY-BETA-1,6-N-ACETYL-D-GLUCOSAMINE SYNTHASE"/>
    <property type="match status" value="1"/>
</dbReference>
<dbReference type="OrthoDB" id="9815923at2"/>
<organism evidence="3 5">
    <name type="scientific">Jejuia pallidilutea</name>
    <dbReference type="NCBI Taxonomy" id="504487"/>
    <lineage>
        <taxon>Bacteria</taxon>
        <taxon>Pseudomonadati</taxon>
        <taxon>Bacteroidota</taxon>
        <taxon>Flavobacteriia</taxon>
        <taxon>Flavobacteriales</taxon>
        <taxon>Flavobacteriaceae</taxon>
        <taxon>Jejuia</taxon>
    </lineage>
</organism>
<dbReference type="InterPro" id="IPR001173">
    <property type="entry name" value="Glyco_trans_2-like"/>
</dbReference>
<feature type="domain" description="Glycosyltransferase 2-like" evidence="2">
    <location>
        <begin position="7"/>
        <end position="144"/>
    </location>
</feature>
<dbReference type="InterPro" id="IPR029044">
    <property type="entry name" value="Nucleotide-diphossugar_trans"/>
</dbReference>
<evidence type="ECO:0000313" key="6">
    <source>
        <dbReference type="Proteomes" id="UP000030184"/>
    </source>
</evidence>
<dbReference type="EMBL" id="BBNR01000014">
    <property type="protein sequence ID" value="GAL67929.1"/>
    <property type="molecule type" value="Genomic_DNA"/>
</dbReference>
<dbReference type="AlphaFoldDB" id="A0A090VXE8"/>
<dbReference type="Pfam" id="PF00535">
    <property type="entry name" value="Glycos_transf_2"/>
    <property type="match status" value="1"/>
</dbReference>
<reference evidence="6" key="1">
    <citation type="journal article" date="2014" name="Genome Announc.">
        <title>Draft Genome Sequence of Marine Flavobacterium Jejuia pallidilutea Strain 11shimoA1 and Pigmentation Mutants.</title>
        <authorList>
            <person name="Takatani N."/>
            <person name="Nakanishi M."/>
            <person name="Meirelles P."/>
            <person name="Mino S."/>
            <person name="Suda W."/>
            <person name="Oshima K."/>
            <person name="Hattori M."/>
            <person name="Ohkuma M."/>
            <person name="Hosokawa M."/>
            <person name="Miyashita K."/>
            <person name="Thompson F.L."/>
            <person name="Niwa A."/>
            <person name="Sawabe T."/>
            <person name="Sawabe T."/>
        </authorList>
    </citation>
    <scope>NUCLEOTIDE SEQUENCE [LARGE SCALE GENOMIC DNA]</scope>
    <source>
        <strain evidence="6">JCM 19538</strain>
    </source>
</reference>
<dbReference type="RefSeq" id="WP_042244654.1">
    <property type="nucleotide sequence ID" value="NZ_BBNR01000014.1"/>
</dbReference>
<protein>
    <submittedName>
        <fullName evidence="3">Glycosyl transferase family 2</fullName>
    </submittedName>
</protein>
<dbReference type="GO" id="GO:0016740">
    <property type="term" value="F:transferase activity"/>
    <property type="evidence" value="ECO:0007669"/>
    <property type="project" value="UniProtKB-KW"/>
</dbReference>
<dbReference type="Proteomes" id="UP000030184">
    <property type="component" value="Unassembled WGS sequence"/>
</dbReference>
<accession>A0A090VXE8</accession>
<dbReference type="eggNOG" id="COG0463">
    <property type="taxonomic scope" value="Bacteria"/>
</dbReference>
<keyword evidence="3" id="KW-0808">Transferase</keyword>
<evidence type="ECO:0000259" key="2">
    <source>
        <dbReference type="Pfam" id="PF00535"/>
    </source>
</evidence>
<evidence type="ECO:0000313" key="3">
    <source>
        <dbReference type="EMBL" id="GAL67929.1"/>
    </source>
</evidence>
<evidence type="ECO:0000313" key="5">
    <source>
        <dbReference type="Proteomes" id="UP000029641"/>
    </source>
</evidence>
<comment type="caution">
    <text evidence="3">The sequence shown here is derived from an EMBL/GenBank/DDBJ whole genome shotgun (WGS) entry which is preliminary data.</text>
</comment>
<dbReference type="CDD" id="cd02511">
    <property type="entry name" value="Beta4Glucosyltransferase"/>
    <property type="match status" value="1"/>
</dbReference>
<dbReference type="EMBL" id="BBNY01000008">
    <property type="protein sequence ID" value="GAL89320.1"/>
    <property type="molecule type" value="Genomic_DNA"/>
</dbReference>
<evidence type="ECO:0000256" key="1">
    <source>
        <dbReference type="ARBA" id="ARBA00038494"/>
    </source>
</evidence>
<dbReference type="Gene3D" id="3.90.550.10">
    <property type="entry name" value="Spore Coat Polysaccharide Biosynthesis Protein SpsA, Chain A"/>
    <property type="match status" value="1"/>
</dbReference>
<evidence type="ECO:0000313" key="4">
    <source>
        <dbReference type="EMBL" id="GAL89320.1"/>
    </source>
</evidence>
<comment type="similarity">
    <text evidence="1">Belongs to the glycosyltransferase 2 family. WaaE/KdtX subfamily.</text>
</comment>
<gene>
    <name evidence="3" type="ORF">JCM19301_2841</name>
    <name evidence="4" type="ORF">JCM19538_1314</name>
</gene>
<dbReference type="SUPFAM" id="SSF53448">
    <property type="entry name" value="Nucleotide-diphospho-sugar transferases"/>
    <property type="match status" value="1"/>
</dbReference>
<dbReference type="Proteomes" id="UP000029641">
    <property type="component" value="Unassembled WGS sequence"/>
</dbReference>
<name>A0A090VXE8_9FLAO</name>
<sequence length="254" mass="29759">MIKLSGVIITYNEERNIEKCLKSLVNVVDEIVVVDSFSTDSTKAICNLYNVKFIEQKFLGYIEQKNFALTQATYNHVVSLDGDEALSETLQDSILNLKNNWTFDGYFCNRFNNFCGQWIKYSDWYPNKKLRVFDRRKAKWTGINPHDNVMPHNRKTKIGHLKGDILHWTYQSYSEFNNKTEHFSTIAAQAYFDKGKTASFFKIVFNPSWAFFKSYILRLGFLDGINGFVICVQTANITFLKYTKLWELQHQLKK</sequence>